<comment type="caution">
    <text evidence="1">The sequence shown here is derived from an EMBL/GenBank/DDBJ whole genome shotgun (WGS) entry which is preliminary data.</text>
</comment>
<sequence>MLLFAQLASLCAGAELKGAFCLESACRQKATTPTSSSGAWAGAICSSPESCSHALRPARPRAGLFTPENSFLHLLPVALWGLFKALLEVSVARRSVNRPMWCLEQRCPSSAGGEPRRCATGQEFRPPAWRSSVLPPCRRESSHSRAQSQPDTLGSCWCQFRGQLDVPIPGTGLLQGREWD</sequence>
<reference evidence="1" key="1">
    <citation type="submission" date="2021-09" db="EMBL/GenBank/DDBJ databases">
        <title>The genome of Mauremys mutica provides insights into the evolution of semi-aquatic lifestyle.</title>
        <authorList>
            <person name="Gong S."/>
            <person name="Gao Y."/>
        </authorList>
    </citation>
    <scope>NUCLEOTIDE SEQUENCE</scope>
    <source>
        <strain evidence="1">MM-2020</strain>
        <tissue evidence="1">Muscle</tissue>
    </source>
</reference>
<protein>
    <submittedName>
        <fullName evidence="1">Uncharacterized protein</fullName>
    </submittedName>
</protein>
<gene>
    <name evidence="1" type="ORF">KIL84_008653</name>
</gene>
<organism evidence="1 2">
    <name type="scientific">Mauremys mutica</name>
    <name type="common">yellowpond turtle</name>
    <dbReference type="NCBI Taxonomy" id="74926"/>
    <lineage>
        <taxon>Eukaryota</taxon>
        <taxon>Metazoa</taxon>
        <taxon>Chordata</taxon>
        <taxon>Craniata</taxon>
        <taxon>Vertebrata</taxon>
        <taxon>Euteleostomi</taxon>
        <taxon>Archelosauria</taxon>
        <taxon>Testudinata</taxon>
        <taxon>Testudines</taxon>
        <taxon>Cryptodira</taxon>
        <taxon>Durocryptodira</taxon>
        <taxon>Testudinoidea</taxon>
        <taxon>Geoemydidae</taxon>
        <taxon>Geoemydinae</taxon>
        <taxon>Mauremys</taxon>
    </lineage>
</organism>
<evidence type="ECO:0000313" key="1">
    <source>
        <dbReference type="EMBL" id="KAH1174662.1"/>
    </source>
</evidence>
<dbReference type="EMBL" id="JAHDVG010000479">
    <property type="protein sequence ID" value="KAH1174662.1"/>
    <property type="molecule type" value="Genomic_DNA"/>
</dbReference>
<dbReference type="AlphaFoldDB" id="A0A9D3X871"/>
<name>A0A9D3X871_9SAUR</name>
<dbReference type="Proteomes" id="UP000827986">
    <property type="component" value="Unassembled WGS sequence"/>
</dbReference>
<proteinExistence type="predicted"/>
<evidence type="ECO:0000313" key="2">
    <source>
        <dbReference type="Proteomes" id="UP000827986"/>
    </source>
</evidence>
<keyword evidence="2" id="KW-1185">Reference proteome</keyword>
<accession>A0A9D3X871</accession>